<comment type="caution">
    <text evidence="1">The sequence shown here is derived from an EMBL/GenBank/DDBJ whole genome shotgun (WGS) entry which is preliminary data.</text>
</comment>
<name>A0ACC3TUE7_9ASCO</name>
<protein>
    <submittedName>
        <fullName evidence="1">Cell morphogenesis N-terminal-domain-containing protein</fullName>
    </submittedName>
</protein>
<reference evidence="2" key="1">
    <citation type="journal article" date="2024" name="Front. Bioeng. Biotechnol.">
        <title>Genome-scale model development and genomic sequencing of the oleaginous clade Lipomyces.</title>
        <authorList>
            <person name="Czajka J.J."/>
            <person name="Han Y."/>
            <person name="Kim J."/>
            <person name="Mondo S.J."/>
            <person name="Hofstad B.A."/>
            <person name="Robles A."/>
            <person name="Haridas S."/>
            <person name="Riley R."/>
            <person name="LaButti K."/>
            <person name="Pangilinan J."/>
            <person name="Andreopoulos W."/>
            <person name="Lipzen A."/>
            <person name="Yan J."/>
            <person name="Wang M."/>
            <person name="Ng V."/>
            <person name="Grigoriev I.V."/>
            <person name="Spatafora J.W."/>
            <person name="Magnuson J.K."/>
            <person name="Baker S.E."/>
            <person name="Pomraning K.R."/>
        </authorList>
    </citation>
    <scope>NUCLEOTIDE SEQUENCE [LARGE SCALE GENOMIC DNA]</scope>
    <source>
        <strain evidence="2">CBS 10300</strain>
    </source>
</reference>
<dbReference type="EMBL" id="MU970049">
    <property type="protein sequence ID" value="KAK9324522.1"/>
    <property type="molecule type" value="Genomic_DNA"/>
</dbReference>
<accession>A0ACC3TUE7</accession>
<keyword evidence="2" id="KW-1185">Reference proteome</keyword>
<dbReference type="Proteomes" id="UP001489719">
    <property type="component" value="Unassembled WGS sequence"/>
</dbReference>
<sequence length="2438" mass="270706">MADVQPHQQPVYYALSDSEPDHRAHAQHSGHDGGVLMPDFADFPSYSPPPSGPPMTNPGSASSATRLRPAAPIVSPSRDPDLQPSASVHASTTSLSSSINSASPSKPAQTMTVSPSTLPPSPSSSGAPMSMPQPLPAPQIPTTPQRNVGADTRRQISLNRPQLPRSFSLGGAAARRHQHMPVSPFAMTPVLQQGSPPALGGGPEPITPAEYALHIVFTQFVRHAEKKLTMCLSYSPDDEPPISSLLGVGADPVFDKILASLGYIARQKPRPVIDAVMFWRKSKSEAASAAARQKANVQHLHHQHNQHLQVPGSGLRHKVSKSLSDRSPIHRHQSTRSPATPATSNGHNLGLHRHHNTLHNIPPPPLLSPPKTDIAQQADRKSLISIYILCRVLIEVVKQTSAEVLGDDMGDKLEEIVFRQIKTTDPNLLTTSVIRTANWNLFAELLGEMSHMRFASVSDRFIAELEKLKGEANVSKEQEVNVQLIIHGMKYLKLKVYPMDAFEDSADFMESISKFFAMSHGQRIKQAYCDVMNQLLLSIAGVVTAEVNHPTWVNAIAISYPRALSLVAKQRYWVSAFQLSCTLLCVAPAEFFTENWIPLIESNYSKLKDRNCRTIVITGITRLLWVYLRRCTESLNNATKRLDSITKALFAAGAKKPWLTAESGVVAGCVQMIRFIGSSHPEYALKNIIFPLLSSEILMTMSENNMAADHLSPERMLVGIRSFLAILTDAAGGVPPPFYGPAQSSQESAEMEEKQPNTMEIQMNPLFKEYYHQFSALLGKIMLICDSNFGGQAVLDEKLGHTPKTPSSAFSFSNNVNTTSGVNSSSEMLHANYELLLTVFEAIPKCIPQSVSFGRIVEILCKGTAHPDSRVSQAAINALKSLAGSCRYPVQPIVTGFARFIFNYEERYSSTAVGDGLGALTNVESTLKLYVELLNIWIRVIRQKTAEHREAGVNGATGNTVTPMSTDSSRGEEMETTSVWSVIEEVESNGLFFLCSQSRAVRLYAIAVLRLIREFDSALDEQVEVLKMQQKRPTSNGHMSRIIDVLEAPDGCGILSLDTAPDSMMDNISAAEKVRLVRLLQEGNEAGRFGILVRLAQSESGIDSALWLRMFPKFMTTCLARFPMPVALCRDSVCGRLLHLHRPVTEIADAHHKASSSLHAIENYQKHSMRTGPEVLIEQWKLYLIVACCTLTATDDQDSTPSVSQTQQRRKGPPPLVLPYKRITSARALFKVVIPLLQVEYGFLREAVIAGLGCININLYKALIDSLQPMMASLSDGRKGTTASNGQPPSSPSGYHWRRNRKHDWMRVAVTHVLQLTSHFLKDESIYSDSWILERLVTFIKDMKNFLSQNEVQIDWECQKLRRYFCGLMQTLYEGIQKTSRPTKWLPFEARVSLFKMIEEWCGYGQYAYIAHERSEKMRRHGLEQCRNVAEQGVLMASMEVEKGQLELAALNAMASILDGPLTETIESHGSQAAVISFDVTAIFTWSHAVFQSPAEKMHAVGCRAIVNMLKANREHKAILAKTILFCYSEGPGARASENYFFAIADVLIDVADYPCEMRQPIALGLFKIGDEKSAVRLKAAALLKAVETRFFGKSNVQDYEISISDRTTAVYKRAEFNLSNQFALEYDELKYPILSELTMFFSVVGPASRRDILAILIPWISTVELQLDPNGKDPSPSAYMVMTNLFDITVRFSNKIQNEIEALWVTLASARHLGNVRAILDFLINTSVEKRDPAFVEYAKQVVVYLASTPAGAKLVEALVAYIQPTSMLQTRGDIREYPGIEDQFPYVADLSVALPASNRQIGFSIGQLAMILLVDLLVSPVAAMSEHSPLLLHVVFVLLDHYNHLVQEQARELLVHLIHELILSTDADVGGDRYNATAEFIDIIRRRDSQTLWLYDDLYVSEAAMRTPKNMDLMIKKVFEIFAEKNPNLLRAEWSRTALTWATTCPVRHFACRSFQIFRSSFISVDQNMIADMLVRLSNTIADVNPDIQNFAMQILMTLNAISVQIDVAELVNYPQIFWATVACLQTIHQQEFIEGMTILETLLDKFSFSDPDVVSLFMSVFPPKWEGQFDGLQKALLPGLRSSKSYEQTLRVLDKLNALELNEITGDHARLLYAILANIPRFMQALDTEELSAEVVQAAEKLSSLADIDGLGIISRIMTSLAKGRFRMKYDFVRQLIHALQATIFAENEASIMVCLLGFLSNKIDYVRIETMECLKYLFPLIDMRRPEFVAIGADLISPLLRLLQTEYAEQALQVLDEATYIPGTEMDKHVLRASLGGQSASATNFGVPNEDGWSVPNPSVRASITRNNVHAVFYSCDVSKPEYQTLDPTMDVQFSREEYVFTGHGSPERMRHNPSQLASGMAEGGYFGGAFGISTSSSTSGAKSSYFGLERSDTMASYAQGEDMDGQLSHMVAALDNLNSFFAEEPAAYTNVLE</sequence>
<evidence type="ECO:0000313" key="1">
    <source>
        <dbReference type="EMBL" id="KAK9324522.1"/>
    </source>
</evidence>
<gene>
    <name evidence="1" type="ORF">V1517DRAFT_50509</name>
</gene>
<organism evidence="1 2">
    <name type="scientific">Lipomyces orientalis</name>
    <dbReference type="NCBI Taxonomy" id="1233043"/>
    <lineage>
        <taxon>Eukaryota</taxon>
        <taxon>Fungi</taxon>
        <taxon>Dikarya</taxon>
        <taxon>Ascomycota</taxon>
        <taxon>Saccharomycotina</taxon>
        <taxon>Lipomycetes</taxon>
        <taxon>Lipomycetales</taxon>
        <taxon>Lipomycetaceae</taxon>
        <taxon>Lipomyces</taxon>
    </lineage>
</organism>
<proteinExistence type="predicted"/>
<evidence type="ECO:0000313" key="2">
    <source>
        <dbReference type="Proteomes" id="UP001489719"/>
    </source>
</evidence>